<dbReference type="AlphaFoldDB" id="A0A2K1PYF7"/>
<dbReference type="RefSeq" id="WP_103075482.1">
    <property type="nucleotide sequence ID" value="NZ_NPZB01000002.1"/>
</dbReference>
<keyword evidence="2" id="KW-1185">Reference proteome</keyword>
<dbReference type="EMBL" id="NPZB01000002">
    <property type="protein sequence ID" value="PNS07821.1"/>
    <property type="molecule type" value="Genomic_DNA"/>
</dbReference>
<protein>
    <submittedName>
        <fullName evidence="1">Uncharacterized protein</fullName>
    </submittedName>
</protein>
<organism evidence="1 2">
    <name type="scientific">Solilutibacter silvestris</name>
    <dbReference type="NCBI Taxonomy" id="1645665"/>
    <lineage>
        <taxon>Bacteria</taxon>
        <taxon>Pseudomonadati</taxon>
        <taxon>Pseudomonadota</taxon>
        <taxon>Gammaproteobacteria</taxon>
        <taxon>Lysobacterales</taxon>
        <taxon>Lysobacteraceae</taxon>
        <taxon>Solilutibacter</taxon>
    </lineage>
</organism>
<evidence type="ECO:0000313" key="2">
    <source>
        <dbReference type="Proteomes" id="UP000236220"/>
    </source>
</evidence>
<evidence type="ECO:0000313" key="1">
    <source>
        <dbReference type="EMBL" id="PNS07821.1"/>
    </source>
</evidence>
<comment type="caution">
    <text evidence="1">The sequence shown here is derived from an EMBL/GenBank/DDBJ whole genome shotgun (WGS) entry which is preliminary data.</text>
</comment>
<name>A0A2K1PYF7_9GAMM</name>
<dbReference type="Proteomes" id="UP000236220">
    <property type="component" value="Unassembled WGS sequence"/>
</dbReference>
<reference evidence="1 2" key="1">
    <citation type="submission" date="2017-08" db="EMBL/GenBank/DDBJ databases">
        <title>Lysobacter sylvestris genome.</title>
        <authorList>
            <person name="Zhang D.-C."/>
            <person name="Albuquerque L."/>
            <person name="Franca L."/>
            <person name="Froufe H.J.C."/>
            <person name="Barroso C."/>
            <person name="Egas C."/>
            <person name="Da Costa M."/>
            <person name="Margesin R."/>
        </authorList>
    </citation>
    <scope>NUCLEOTIDE SEQUENCE [LARGE SCALE GENOMIC DNA]</scope>
    <source>
        <strain evidence="1 2">AM20-91</strain>
    </source>
</reference>
<accession>A0A2K1PYF7</accession>
<sequence length="62" mass="7463">MDMLAPFRQPRNRTDRKPDYTDYEFLTHDQRPGGVRELGFDELDERERTIFLRCGFRAPQMA</sequence>
<gene>
    <name evidence="1" type="ORF">Lysil_1997</name>
</gene>
<proteinExistence type="predicted"/>